<feature type="region of interest" description="Disordered" evidence="1">
    <location>
        <begin position="1"/>
        <end position="63"/>
    </location>
</feature>
<comment type="caution">
    <text evidence="3">The sequence shown here is derived from an EMBL/GenBank/DDBJ whole genome shotgun (WGS) entry which is preliminary data.</text>
</comment>
<dbReference type="Proteomes" id="UP000530412">
    <property type="component" value="Unassembled WGS sequence"/>
</dbReference>
<name>A0AA40VHU3_9ACTN</name>
<reference evidence="3 4" key="1">
    <citation type="submission" date="2020-08" db="EMBL/GenBank/DDBJ databases">
        <title>Genomic Encyclopedia of Type Strains, Phase III (KMG-III): the genomes of soil and plant-associated and newly described type strains.</title>
        <authorList>
            <person name="Whitman W."/>
        </authorList>
    </citation>
    <scope>NUCLEOTIDE SEQUENCE [LARGE SCALE GENOMIC DNA]</scope>
    <source>
        <strain evidence="3 4">CECT 3271</strain>
    </source>
</reference>
<dbReference type="EMBL" id="JACJIE010000012">
    <property type="protein sequence ID" value="MBA8946110.1"/>
    <property type="molecule type" value="Genomic_DNA"/>
</dbReference>
<evidence type="ECO:0000256" key="1">
    <source>
        <dbReference type="SAM" id="MobiDB-lite"/>
    </source>
</evidence>
<dbReference type="RefSeq" id="WP_182675094.1">
    <property type="nucleotide sequence ID" value="NZ_BMSU01000004.1"/>
</dbReference>
<dbReference type="Pfam" id="PF25232">
    <property type="entry name" value="DUF7848"/>
    <property type="match status" value="1"/>
</dbReference>
<feature type="compositionally biased region" description="Basic and acidic residues" evidence="1">
    <location>
        <begin position="48"/>
        <end position="63"/>
    </location>
</feature>
<evidence type="ECO:0000313" key="3">
    <source>
        <dbReference type="EMBL" id="MBA8946110.1"/>
    </source>
</evidence>
<dbReference type="InterPro" id="IPR057170">
    <property type="entry name" value="DUF7848"/>
</dbReference>
<protein>
    <recommendedName>
        <fullName evidence="2">DUF7848 domain-containing protein</fullName>
    </recommendedName>
</protein>
<evidence type="ECO:0000259" key="2">
    <source>
        <dbReference type="Pfam" id="PF25232"/>
    </source>
</evidence>
<feature type="domain" description="DUF7848" evidence="2">
    <location>
        <begin position="1"/>
        <end position="62"/>
    </location>
</feature>
<proteinExistence type="predicted"/>
<evidence type="ECO:0000313" key="4">
    <source>
        <dbReference type="Proteomes" id="UP000530412"/>
    </source>
</evidence>
<organism evidence="3 4">
    <name type="scientific">Streptomyces calvus</name>
    <dbReference type="NCBI Taxonomy" id="67282"/>
    <lineage>
        <taxon>Bacteria</taxon>
        <taxon>Bacillati</taxon>
        <taxon>Actinomycetota</taxon>
        <taxon>Actinomycetes</taxon>
        <taxon>Kitasatosporales</taxon>
        <taxon>Streptomycetaceae</taxon>
        <taxon>Streptomyces</taxon>
    </lineage>
</organism>
<accession>A0AA40VHU3</accession>
<gene>
    <name evidence="3" type="ORF">FHS33_004562</name>
</gene>
<sequence length="63" mass="7200">MTRRRFRHVPFTIEQDQTAERAHQARCESGDGTECGVESGTHSDPGPVEERQRGHTQETGHRR</sequence>
<dbReference type="AlphaFoldDB" id="A0AA40VHU3"/>
<feature type="compositionally biased region" description="Basic and acidic residues" evidence="1">
    <location>
        <begin position="18"/>
        <end position="29"/>
    </location>
</feature>